<evidence type="ECO:0000313" key="2">
    <source>
        <dbReference type="EMBL" id="RTZ48468.1"/>
    </source>
</evidence>
<evidence type="ECO:0000313" key="3">
    <source>
        <dbReference type="Proteomes" id="UP000276953"/>
    </source>
</evidence>
<geneLocation type="plasmid" evidence="2">
    <name>unnamed</name>
</geneLocation>
<keyword evidence="2" id="KW-0614">Plasmid</keyword>
<gene>
    <name evidence="2" type="ORF">EJ377_13050</name>
</gene>
<proteinExistence type="predicted"/>
<dbReference type="Proteomes" id="UP000276953">
    <property type="component" value="Plasmid unnamed"/>
</dbReference>
<feature type="compositionally biased region" description="Basic and acidic residues" evidence="1">
    <location>
        <begin position="10"/>
        <end position="28"/>
    </location>
</feature>
<reference evidence="2 3" key="1">
    <citation type="submission" date="2018-12" db="EMBL/GenBank/DDBJ databases">
        <title>Draft Genome Sequence of Chryseobacterium arthrosphaerae strain ED882-96 Isolated from the Blood of a Patient with Liver Cirrhosis in Taiwan.</title>
        <authorList>
            <person name="Lin J.-N."/>
            <person name="Lai C.-H."/>
            <person name="Yang C.-H."/>
            <person name="Huang Y.-H."/>
        </authorList>
    </citation>
    <scope>NUCLEOTIDE SEQUENCE [LARGE SCALE GENOMIC DNA]</scope>
    <source>
        <strain evidence="2 3">ED882-96</strain>
        <plasmid evidence="2 3">unnamed</plasmid>
    </source>
</reference>
<evidence type="ECO:0000256" key="1">
    <source>
        <dbReference type="SAM" id="MobiDB-lite"/>
    </source>
</evidence>
<dbReference type="EMBL" id="RYFC01000002">
    <property type="protein sequence ID" value="RTZ48468.1"/>
    <property type="molecule type" value="Genomic_DNA"/>
</dbReference>
<protein>
    <submittedName>
        <fullName evidence="2">Uncharacterized protein</fullName>
    </submittedName>
</protein>
<comment type="caution">
    <text evidence="2">The sequence shown here is derived from an EMBL/GenBank/DDBJ whole genome shotgun (WGS) entry which is preliminary data.</text>
</comment>
<accession>A0A3S0VIM4</accession>
<feature type="region of interest" description="Disordered" evidence="1">
    <location>
        <begin position="1"/>
        <end position="31"/>
    </location>
</feature>
<name>A0A3S0VIM4_9FLAO</name>
<sequence length="79" mass="9020">MGSLRNNFCNKKDSSDPGKIISRAETKYENPGNKYPSSVISYDAQNNLASEVTFNRYDIKGNLEQYTTKEVFLSQWFGL</sequence>
<dbReference type="AlphaFoldDB" id="A0A3S0VIM4"/>
<organism evidence="2 3">
    <name type="scientific">Chryseobacterium arthrosphaerae</name>
    <dbReference type="NCBI Taxonomy" id="651561"/>
    <lineage>
        <taxon>Bacteria</taxon>
        <taxon>Pseudomonadati</taxon>
        <taxon>Bacteroidota</taxon>
        <taxon>Flavobacteriia</taxon>
        <taxon>Flavobacteriales</taxon>
        <taxon>Weeksellaceae</taxon>
        <taxon>Chryseobacterium group</taxon>
        <taxon>Chryseobacterium</taxon>
    </lineage>
</organism>